<reference evidence="2 3" key="1">
    <citation type="submission" date="2018-11" db="EMBL/GenBank/DDBJ databases">
        <authorList>
            <consortium name="Pathogen Informatics"/>
        </authorList>
    </citation>
    <scope>NUCLEOTIDE SEQUENCE [LARGE SCALE GENOMIC DNA]</scope>
</reference>
<gene>
    <name evidence="2" type="ORF">DILT_LOCUS10861</name>
</gene>
<protein>
    <recommendedName>
        <fullName evidence="4">Reverse transcriptase RNase H-like domain-containing protein</fullName>
    </recommendedName>
</protein>
<dbReference type="PANTHER" id="PTHR37984">
    <property type="entry name" value="PROTEIN CBG26694"/>
    <property type="match status" value="1"/>
</dbReference>
<dbReference type="OrthoDB" id="10063139at2759"/>
<evidence type="ECO:0008006" key="4">
    <source>
        <dbReference type="Google" id="ProtNLM"/>
    </source>
</evidence>
<evidence type="ECO:0000256" key="1">
    <source>
        <dbReference type="SAM" id="MobiDB-lite"/>
    </source>
</evidence>
<name>A0A3P7LP11_DIBLA</name>
<evidence type="ECO:0000313" key="2">
    <source>
        <dbReference type="EMBL" id="VDN15030.1"/>
    </source>
</evidence>
<dbReference type="Proteomes" id="UP000281553">
    <property type="component" value="Unassembled WGS sequence"/>
</dbReference>
<dbReference type="SUPFAM" id="SSF56672">
    <property type="entry name" value="DNA/RNA polymerases"/>
    <property type="match status" value="1"/>
</dbReference>
<sequence>MKPLLNSALLLAHYDPTLLIVVDADNSVHGGGAIISHTFPDRSEKKFHRLLYRHRVTLLTDHKQLLSIFSSKKGIPVYSVSRLKRWASILIGSDFDIRYCYITDFGQADALFRLICNYQEPEGDTVIAAISIDDDVRRQFLDISRGIPVTAADIRRVIEQDPVLRQAISYVQATWPTSDLTGDLYQLFLGRASLSVVDSCLMFADRIAIPHSLRPAVQLQFHAAHPATSRMKSIAHSRTQVLGAEVNLVTVASRKRQLKLRLKDAAKFCSTVRTEDCAIQCGYDSKPTGMSSIADAAEEEKPKKRAQYLNAAT</sequence>
<proteinExistence type="predicted"/>
<evidence type="ECO:0000313" key="3">
    <source>
        <dbReference type="Proteomes" id="UP000281553"/>
    </source>
</evidence>
<accession>A0A3P7LP11</accession>
<organism evidence="2 3">
    <name type="scientific">Dibothriocephalus latus</name>
    <name type="common">Fish tapeworm</name>
    <name type="synonym">Diphyllobothrium latum</name>
    <dbReference type="NCBI Taxonomy" id="60516"/>
    <lineage>
        <taxon>Eukaryota</taxon>
        <taxon>Metazoa</taxon>
        <taxon>Spiralia</taxon>
        <taxon>Lophotrochozoa</taxon>
        <taxon>Platyhelminthes</taxon>
        <taxon>Cestoda</taxon>
        <taxon>Eucestoda</taxon>
        <taxon>Diphyllobothriidea</taxon>
        <taxon>Diphyllobothriidae</taxon>
        <taxon>Dibothriocephalus</taxon>
    </lineage>
</organism>
<dbReference type="InterPro" id="IPR043502">
    <property type="entry name" value="DNA/RNA_pol_sf"/>
</dbReference>
<dbReference type="InterPro" id="IPR050951">
    <property type="entry name" value="Retrovirus_Pol_polyprotein"/>
</dbReference>
<dbReference type="PANTHER" id="PTHR37984:SF5">
    <property type="entry name" value="PROTEIN NYNRIN-LIKE"/>
    <property type="match status" value="1"/>
</dbReference>
<dbReference type="EMBL" id="UYRU01061191">
    <property type="protein sequence ID" value="VDN15030.1"/>
    <property type="molecule type" value="Genomic_DNA"/>
</dbReference>
<dbReference type="AlphaFoldDB" id="A0A3P7LP11"/>
<feature type="region of interest" description="Disordered" evidence="1">
    <location>
        <begin position="294"/>
        <end position="313"/>
    </location>
</feature>
<keyword evidence="3" id="KW-1185">Reference proteome</keyword>